<proteinExistence type="predicted"/>
<sequence length="201" mass="23197">MDDTLLTLLPLLISTIQRLDYHRVIEELPQRQGNRKPQAVDVPPEFARYPTDDLCICMQDDTATVSERDVSTLNRYFDDIERFLNRIQSAALAQRELEPQAHRHETANCRDKRGGPPSPDPKGILHILHMRTQLPGQPEFVDIFRKFKLSFNLLAKLKNHIYEPVPELFHFLFTALNVILEACHRELGKDIAPRVSNDCGF</sequence>
<dbReference type="GO" id="GO:0035023">
    <property type="term" value="P:regulation of Rho protein signal transduction"/>
    <property type="evidence" value="ECO:0007669"/>
    <property type="project" value="TreeGrafter"/>
</dbReference>
<gene>
    <name evidence="3" type="ORF">CGOC_LOCUS3236</name>
</gene>
<feature type="domain" description="EPS8 spectrin-like" evidence="2">
    <location>
        <begin position="68"/>
        <end position="195"/>
    </location>
</feature>
<protein>
    <recommendedName>
        <fullName evidence="2">EPS8 spectrin-like domain-containing protein</fullName>
    </recommendedName>
</protein>
<dbReference type="EMBL" id="UYRV01008067">
    <property type="protein sequence ID" value="VDK55196.1"/>
    <property type="molecule type" value="Genomic_DNA"/>
</dbReference>
<dbReference type="OrthoDB" id="4680325at2759"/>
<organism evidence="3 4">
    <name type="scientific">Cylicostephanus goldi</name>
    <name type="common">Nematode worm</name>
    <dbReference type="NCBI Taxonomy" id="71465"/>
    <lineage>
        <taxon>Eukaryota</taxon>
        <taxon>Metazoa</taxon>
        <taxon>Ecdysozoa</taxon>
        <taxon>Nematoda</taxon>
        <taxon>Chromadorea</taxon>
        <taxon>Rhabditida</taxon>
        <taxon>Rhabditina</taxon>
        <taxon>Rhabditomorpha</taxon>
        <taxon>Strongyloidea</taxon>
        <taxon>Strongylidae</taxon>
        <taxon>Cylicostephanus</taxon>
    </lineage>
</organism>
<dbReference type="InterPro" id="IPR055093">
    <property type="entry name" value="EPS8_2nd"/>
</dbReference>
<keyword evidence="4" id="KW-1185">Reference proteome</keyword>
<dbReference type="GO" id="GO:0005886">
    <property type="term" value="C:plasma membrane"/>
    <property type="evidence" value="ECO:0007669"/>
    <property type="project" value="TreeGrafter"/>
</dbReference>
<name>A0A3P6QX09_CYLGO</name>
<dbReference type="InterPro" id="IPR039801">
    <property type="entry name" value="EPS8-like"/>
</dbReference>
<feature type="region of interest" description="Disordered" evidence="1">
    <location>
        <begin position="97"/>
        <end position="119"/>
    </location>
</feature>
<dbReference type="AlphaFoldDB" id="A0A3P6QX09"/>
<accession>A0A3P6QX09</accession>
<dbReference type="GO" id="GO:0007266">
    <property type="term" value="P:Rho protein signal transduction"/>
    <property type="evidence" value="ECO:0007669"/>
    <property type="project" value="TreeGrafter"/>
</dbReference>
<evidence type="ECO:0000256" key="1">
    <source>
        <dbReference type="SAM" id="MobiDB-lite"/>
    </source>
</evidence>
<evidence type="ECO:0000259" key="2">
    <source>
        <dbReference type="Pfam" id="PF22975"/>
    </source>
</evidence>
<dbReference type="Proteomes" id="UP000271889">
    <property type="component" value="Unassembled WGS sequence"/>
</dbReference>
<dbReference type="GO" id="GO:0003779">
    <property type="term" value="F:actin binding"/>
    <property type="evidence" value="ECO:0007669"/>
    <property type="project" value="TreeGrafter"/>
</dbReference>
<evidence type="ECO:0000313" key="4">
    <source>
        <dbReference type="Proteomes" id="UP000271889"/>
    </source>
</evidence>
<feature type="compositionally biased region" description="Basic and acidic residues" evidence="1">
    <location>
        <begin position="97"/>
        <end position="114"/>
    </location>
</feature>
<dbReference type="Pfam" id="PF22975">
    <property type="entry name" value="EPS8_2nd"/>
    <property type="match status" value="1"/>
</dbReference>
<evidence type="ECO:0000313" key="3">
    <source>
        <dbReference type="EMBL" id="VDK55196.1"/>
    </source>
</evidence>
<dbReference type="PANTHER" id="PTHR12287">
    <property type="entry name" value="EPIDERMAL GROWTH FACTOR RECEPTOR KINASE SUBSTRATE EPS8-RELATED PROTEIN"/>
    <property type="match status" value="1"/>
</dbReference>
<dbReference type="PANTHER" id="PTHR12287:SF23">
    <property type="entry name" value="AROUSER, ISOFORM A-RELATED"/>
    <property type="match status" value="1"/>
</dbReference>
<reference evidence="3 4" key="1">
    <citation type="submission" date="2018-11" db="EMBL/GenBank/DDBJ databases">
        <authorList>
            <consortium name="Pathogen Informatics"/>
        </authorList>
    </citation>
    <scope>NUCLEOTIDE SEQUENCE [LARGE SCALE GENOMIC DNA]</scope>
</reference>